<evidence type="ECO:0000313" key="3">
    <source>
        <dbReference type="Proteomes" id="UP000011602"/>
    </source>
</evidence>
<dbReference type="AlphaFoldDB" id="L9X1H1"/>
<dbReference type="EMBL" id="AOHZ01000050">
    <property type="protein sequence ID" value="ELY55560.1"/>
    <property type="molecule type" value="Genomic_DNA"/>
</dbReference>
<evidence type="ECO:0000256" key="1">
    <source>
        <dbReference type="SAM" id="Phobius"/>
    </source>
</evidence>
<dbReference type="STRING" id="1227499.C493_11372"/>
<feature type="transmembrane region" description="Helical" evidence="1">
    <location>
        <begin position="116"/>
        <end position="140"/>
    </location>
</feature>
<feature type="transmembrane region" description="Helical" evidence="1">
    <location>
        <begin position="12"/>
        <end position="35"/>
    </location>
</feature>
<keyword evidence="1" id="KW-0472">Membrane</keyword>
<name>L9X1H1_9EURY</name>
<sequence length="145" mass="15189">MTTHEQEYDERTLNLIGGGSTVMNVIMFGAIGVIALESTTYGALMGLFGGVGTYLFLPWMLRLSSVQNGSDEDVPFSEVLERTGGNPRMGAFGLGLEIGAIAMFAAGMALDGADPHIGLGAGLAATLAVLFVATLVFNLLRNEPF</sequence>
<keyword evidence="3" id="KW-1185">Reference proteome</keyword>
<feature type="transmembrane region" description="Helical" evidence="1">
    <location>
        <begin position="91"/>
        <end position="110"/>
    </location>
</feature>
<accession>L9X1H1</accession>
<dbReference type="eggNOG" id="arCOG11368">
    <property type="taxonomic scope" value="Archaea"/>
</dbReference>
<comment type="caution">
    <text evidence="2">The sequence shown here is derived from an EMBL/GenBank/DDBJ whole genome shotgun (WGS) entry which is preliminary data.</text>
</comment>
<dbReference type="RefSeq" id="WP_007259554.1">
    <property type="nucleotide sequence ID" value="NZ_AOHZ01000050.1"/>
</dbReference>
<organism evidence="2 3">
    <name type="scientific">Natronolimnohabitans innermongolicus JCM 12255</name>
    <dbReference type="NCBI Taxonomy" id="1227499"/>
    <lineage>
        <taxon>Archaea</taxon>
        <taxon>Methanobacteriati</taxon>
        <taxon>Methanobacteriota</taxon>
        <taxon>Stenosarchaea group</taxon>
        <taxon>Halobacteria</taxon>
        <taxon>Halobacteriales</taxon>
        <taxon>Natrialbaceae</taxon>
        <taxon>Natronolimnohabitans</taxon>
    </lineage>
</organism>
<dbReference type="OrthoDB" id="206257at2157"/>
<reference evidence="2 3" key="1">
    <citation type="journal article" date="2014" name="PLoS Genet.">
        <title>Phylogenetically driven sequencing of extremely halophilic archaea reveals strategies for static and dynamic osmo-response.</title>
        <authorList>
            <person name="Becker E.A."/>
            <person name="Seitzer P.M."/>
            <person name="Tritt A."/>
            <person name="Larsen D."/>
            <person name="Krusor M."/>
            <person name="Yao A.I."/>
            <person name="Wu D."/>
            <person name="Madern D."/>
            <person name="Eisen J.A."/>
            <person name="Darling A.E."/>
            <person name="Facciotti M.T."/>
        </authorList>
    </citation>
    <scope>NUCLEOTIDE SEQUENCE [LARGE SCALE GENOMIC DNA]</scope>
    <source>
        <strain evidence="2 3">JCM 12255</strain>
    </source>
</reference>
<feature type="transmembrane region" description="Helical" evidence="1">
    <location>
        <begin position="41"/>
        <end position="61"/>
    </location>
</feature>
<keyword evidence="1" id="KW-1133">Transmembrane helix</keyword>
<dbReference type="Proteomes" id="UP000011602">
    <property type="component" value="Unassembled WGS sequence"/>
</dbReference>
<keyword evidence="1" id="KW-0812">Transmembrane</keyword>
<proteinExistence type="predicted"/>
<evidence type="ECO:0000313" key="2">
    <source>
        <dbReference type="EMBL" id="ELY55560.1"/>
    </source>
</evidence>
<gene>
    <name evidence="2" type="ORF">C493_11372</name>
</gene>
<protein>
    <submittedName>
        <fullName evidence="2">Uncharacterized protein</fullName>
    </submittedName>
</protein>